<feature type="compositionally biased region" description="Low complexity" evidence="7">
    <location>
        <begin position="792"/>
        <end position="803"/>
    </location>
</feature>
<protein>
    <recommendedName>
        <fullName evidence="6">RNA polymerase II subunit A C-terminal domain phosphatase</fullName>
        <ecNumber evidence="6">3.1.3.16</ecNumber>
    </recommendedName>
</protein>
<dbReference type="CDD" id="cd07521">
    <property type="entry name" value="HAD_FCP1-like"/>
    <property type="match status" value="1"/>
</dbReference>
<keyword evidence="11" id="KW-1185">Reference proteome</keyword>
<dbReference type="SUPFAM" id="SSF52113">
    <property type="entry name" value="BRCT domain"/>
    <property type="match status" value="1"/>
</dbReference>
<dbReference type="Gene3D" id="3.40.50.10190">
    <property type="entry name" value="BRCT domain"/>
    <property type="match status" value="1"/>
</dbReference>
<evidence type="ECO:0000256" key="1">
    <source>
        <dbReference type="ARBA" id="ARBA00004123"/>
    </source>
</evidence>
<dbReference type="SUPFAM" id="SSF56784">
    <property type="entry name" value="HAD-like"/>
    <property type="match status" value="1"/>
</dbReference>
<evidence type="ECO:0000256" key="3">
    <source>
        <dbReference type="ARBA" id="ARBA00023242"/>
    </source>
</evidence>
<evidence type="ECO:0000256" key="6">
    <source>
        <dbReference type="RuleBase" id="RU366066"/>
    </source>
</evidence>
<comment type="catalytic activity">
    <reaction evidence="5 6">
        <text>O-phospho-L-threonyl-[protein] + H2O = L-threonyl-[protein] + phosphate</text>
        <dbReference type="Rhea" id="RHEA:47004"/>
        <dbReference type="Rhea" id="RHEA-COMP:11060"/>
        <dbReference type="Rhea" id="RHEA-COMP:11605"/>
        <dbReference type="ChEBI" id="CHEBI:15377"/>
        <dbReference type="ChEBI" id="CHEBI:30013"/>
        <dbReference type="ChEBI" id="CHEBI:43474"/>
        <dbReference type="ChEBI" id="CHEBI:61977"/>
        <dbReference type="EC" id="3.1.3.16"/>
    </reaction>
</comment>
<dbReference type="PROSITE" id="PS50172">
    <property type="entry name" value="BRCT"/>
    <property type="match status" value="1"/>
</dbReference>
<dbReference type="InterPro" id="IPR039189">
    <property type="entry name" value="Fcp1"/>
</dbReference>
<dbReference type="EMBL" id="JAUTXT010000053">
    <property type="protein sequence ID" value="KAK3670614.1"/>
    <property type="molecule type" value="Genomic_DNA"/>
</dbReference>
<dbReference type="GO" id="GO:0008420">
    <property type="term" value="F:RNA polymerase II CTD heptapeptide repeat phosphatase activity"/>
    <property type="evidence" value="ECO:0007669"/>
    <property type="project" value="UniProtKB-UniRule"/>
</dbReference>
<feature type="domain" description="BRCT" evidence="8">
    <location>
        <begin position="544"/>
        <end position="639"/>
    </location>
</feature>
<dbReference type="SMART" id="SM00292">
    <property type="entry name" value="BRCT"/>
    <property type="match status" value="1"/>
</dbReference>
<accession>A0AAE0WGI4</accession>
<feature type="region of interest" description="Disordered" evidence="7">
    <location>
        <begin position="329"/>
        <end position="385"/>
    </location>
</feature>
<feature type="region of interest" description="Disordered" evidence="7">
    <location>
        <begin position="648"/>
        <end position="840"/>
    </location>
</feature>
<comment type="caution">
    <text evidence="10">The sequence shown here is derived from an EMBL/GenBank/DDBJ whole genome shotgun (WGS) entry which is preliminary data.</text>
</comment>
<feature type="compositionally biased region" description="Basic and acidic residues" evidence="7">
    <location>
        <begin position="717"/>
        <end position="731"/>
    </location>
</feature>
<dbReference type="Pfam" id="PF03031">
    <property type="entry name" value="NIF"/>
    <property type="match status" value="1"/>
</dbReference>
<dbReference type="InterPro" id="IPR036420">
    <property type="entry name" value="BRCT_dom_sf"/>
</dbReference>
<feature type="compositionally biased region" description="Basic and acidic residues" evidence="7">
    <location>
        <begin position="341"/>
        <end position="350"/>
    </location>
</feature>
<comment type="subcellular location">
    <subcellularLocation>
        <location evidence="1 6">Nucleus</location>
    </subcellularLocation>
</comment>
<feature type="compositionally biased region" description="Acidic residues" evidence="7">
    <location>
        <begin position="737"/>
        <end position="763"/>
    </location>
</feature>
<dbReference type="PANTHER" id="PTHR23081">
    <property type="entry name" value="RNA POLYMERASE II CTD PHOSPHATASE"/>
    <property type="match status" value="1"/>
</dbReference>
<dbReference type="InterPro" id="IPR004274">
    <property type="entry name" value="FCP1_dom"/>
</dbReference>
<dbReference type="Pfam" id="PF00533">
    <property type="entry name" value="BRCT"/>
    <property type="match status" value="1"/>
</dbReference>
<feature type="compositionally biased region" description="Low complexity" evidence="7">
    <location>
        <begin position="367"/>
        <end position="382"/>
    </location>
</feature>
<name>A0AAE0WGI4_9PEZI</name>
<evidence type="ECO:0000259" key="8">
    <source>
        <dbReference type="PROSITE" id="PS50172"/>
    </source>
</evidence>
<keyword evidence="3 6" id="KW-0539">Nucleus</keyword>
<dbReference type="InterPro" id="IPR023214">
    <property type="entry name" value="HAD_sf"/>
</dbReference>
<dbReference type="EC" id="3.1.3.16" evidence="6"/>
<comment type="catalytic activity">
    <reaction evidence="4 6">
        <text>O-phospho-L-seryl-[protein] + H2O = L-seryl-[protein] + phosphate</text>
        <dbReference type="Rhea" id="RHEA:20629"/>
        <dbReference type="Rhea" id="RHEA-COMP:9863"/>
        <dbReference type="Rhea" id="RHEA-COMP:11604"/>
        <dbReference type="ChEBI" id="CHEBI:15377"/>
        <dbReference type="ChEBI" id="CHEBI:29999"/>
        <dbReference type="ChEBI" id="CHEBI:43474"/>
        <dbReference type="ChEBI" id="CHEBI:83421"/>
        <dbReference type="EC" id="3.1.3.16"/>
    </reaction>
</comment>
<dbReference type="NCBIfam" id="TIGR02250">
    <property type="entry name" value="FCP1_euk"/>
    <property type="match status" value="1"/>
</dbReference>
<dbReference type="GeneID" id="89965538"/>
<dbReference type="InterPro" id="IPR011947">
    <property type="entry name" value="FCP1_euk"/>
</dbReference>
<dbReference type="RefSeq" id="XP_064691249.1">
    <property type="nucleotide sequence ID" value="XM_064840989.1"/>
</dbReference>
<dbReference type="PROSITE" id="PS50969">
    <property type="entry name" value="FCP1"/>
    <property type="match status" value="1"/>
</dbReference>
<feature type="compositionally biased region" description="Acidic residues" evidence="7">
    <location>
        <begin position="672"/>
        <end position="684"/>
    </location>
</feature>
<dbReference type="Gene3D" id="2.40.50.100">
    <property type="match status" value="1"/>
</dbReference>
<dbReference type="Gene3D" id="3.40.50.1000">
    <property type="entry name" value="HAD superfamily/HAD-like"/>
    <property type="match status" value="1"/>
</dbReference>
<evidence type="ECO:0000256" key="4">
    <source>
        <dbReference type="ARBA" id="ARBA00047761"/>
    </source>
</evidence>
<dbReference type="InterPro" id="IPR036412">
    <property type="entry name" value="HAD-like_sf"/>
</dbReference>
<proteinExistence type="predicted"/>
<evidence type="ECO:0000259" key="9">
    <source>
        <dbReference type="PROSITE" id="PS50969"/>
    </source>
</evidence>
<dbReference type="CDD" id="cd17729">
    <property type="entry name" value="BRCT_CTDP1"/>
    <property type="match status" value="1"/>
</dbReference>
<sequence>MRLVTPPGLKYPITVTKVLVKKGQEVQQNEPLFVYQYRAIVHDVWDKDKREPVDKLTDFFAEFESELEGTVSSLDVRVDQVIKASTAVVNIEEPCKHETQFGGMCADCGKDMSESTYSTTKLNTERAKINTVHGHTKLLVSQDEANREDDEAKRRLIKSRKLSLVVDLDQTIIHATVDPTVAEWQEDEKNPNHEAVKHVRKFQLVDDGPGGRGTWYYIKLRPGLDEFLKLVSQYYELHIYTMATRAYAEEIAKLVDPDRKLFANRILSRDENGSMSTKTLKRLFPVDTKMVVIIDDRGDVWHWSPNLVKVSAYDFFVGIGDINSSFLPKRPELAARPPKPAKVEPAKGEDTSEIGSSTAESEVTDDAAASKASTPASTPPSTNGEVSAVDRIMSMAGEQNEGTLKEKTEEQDETIAAQLQDRPLLQKQKMLEAAEQEAKASPAVEAAASLLAGKGDTDENGSDGTFSPPKYRHNLLQDDDNALEHLGASLREIHNEYFTAFDKDKKDAAPLDRVSQLRPGHKNKLSPEQNLDNIPDAAAIMSTLKTRVLSGVHLVFSGIVPLGVNIQNHDISIWAKSFGATISENISRRTTHLIASPERRTAKVRQAVKKGGRVKVLNQNWLFACFSQWKRVAEEEYLIHMETTAGVNGKDGAAGLPDGFDDGSRDQILSSSDEEAAQTEDELTDGGRTPLVNGASKQKLSLETDGLTDDDTDGDKEEWARHSPTVKREDSLTVPESAEEWDDIRDELDDFLGSDADDDESDAESVKSGSTIPADGLVTPPSLKRKRDALVEAEGGAADSGGDAVEEGESRLQKRKKEALTRTTSLTSVVERPGSANGVGKTAAVVEKGGGVEVYDDDGDEDIEGDLEAALAAELGEDGF</sequence>
<evidence type="ECO:0000313" key="10">
    <source>
        <dbReference type="EMBL" id="KAK3670614.1"/>
    </source>
</evidence>
<dbReference type="SMART" id="SM00577">
    <property type="entry name" value="CPDc"/>
    <property type="match status" value="1"/>
</dbReference>
<feature type="compositionally biased region" description="Acidic residues" evidence="7">
    <location>
        <begin position="706"/>
        <end position="716"/>
    </location>
</feature>
<evidence type="ECO:0000313" key="11">
    <source>
        <dbReference type="Proteomes" id="UP001274830"/>
    </source>
</evidence>
<reference evidence="10" key="1">
    <citation type="submission" date="2023-07" db="EMBL/GenBank/DDBJ databases">
        <title>Black Yeasts Isolated from many extreme environments.</title>
        <authorList>
            <person name="Coleine C."/>
            <person name="Stajich J.E."/>
            <person name="Selbmann L."/>
        </authorList>
    </citation>
    <scope>NUCLEOTIDE SEQUENCE</scope>
    <source>
        <strain evidence="10">CCFEE 5485</strain>
    </source>
</reference>
<evidence type="ECO:0000256" key="2">
    <source>
        <dbReference type="ARBA" id="ARBA00022801"/>
    </source>
</evidence>
<organism evidence="10 11">
    <name type="scientific">Recurvomyces mirabilis</name>
    <dbReference type="NCBI Taxonomy" id="574656"/>
    <lineage>
        <taxon>Eukaryota</taxon>
        <taxon>Fungi</taxon>
        <taxon>Dikarya</taxon>
        <taxon>Ascomycota</taxon>
        <taxon>Pezizomycotina</taxon>
        <taxon>Dothideomycetes</taxon>
        <taxon>Dothideomycetidae</taxon>
        <taxon>Mycosphaerellales</taxon>
        <taxon>Teratosphaeriaceae</taxon>
        <taxon>Recurvomyces</taxon>
    </lineage>
</organism>
<gene>
    <name evidence="10" type="primary">fcp1</name>
    <name evidence="10" type="ORF">LTR78_009449</name>
</gene>
<evidence type="ECO:0000256" key="7">
    <source>
        <dbReference type="SAM" id="MobiDB-lite"/>
    </source>
</evidence>
<dbReference type="InterPro" id="IPR001357">
    <property type="entry name" value="BRCT_dom"/>
</dbReference>
<comment type="function">
    <text evidence="6">This promotes the activity of RNA polymerase II.</text>
</comment>
<dbReference type="AlphaFoldDB" id="A0AAE0WGI4"/>
<dbReference type="PANTHER" id="PTHR23081:SF36">
    <property type="entry name" value="RNA POLYMERASE II SUBUNIT A C-TERMINAL DOMAIN PHOSPHATASE"/>
    <property type="match status" value="1"/>
</dbReference>
<dbReference type="GO" id="GO:0005634">
    <property type="term" value="C:nucleus"/>
    <property type="evidence" value="ECO:0007669"/>
    <property type="project" value="UniProtKB-SubCell"/>
</dbReference>
<dbReference type="Proteomes" id="UP001274830">
    <property type="component" value="Unassembled WGS sequence"/>
</dbReference>
<evidence type="ECO:0000256" key="5">
    <source>
        <dbReference type="ARBA" id="ARBA00048336"/>
    </source>
</evidence>
<feature type="domain" description="FCP1 homology" evidence="9">
    <location>
        <begin position="157"/>
        <end position="333"/>
    </location>
</feature>
<keyword evidence="2 6" id="KW-0378">Hydrolase</keyword>